<keyword evidence="10" id="KW-0175">Coiled coil</keyword>
<keyword evidence="3 9" id="KW-0813">Transport</keyword>
<comment type="subcellular location">
    <subcellularLocation>
        <location evidence="1 9">Cell inner membrane</location>
        <topology evidence="1 9">Single-pass membrane protein</topology>
    </subcellularLocation>
</comment>
<evidence type="ECO:0000256" key="8">
    <source>
        <dbReference type="ARBA" id="ARBA00023136"/>
    </source>
</evidence>
<dbReference type="InterPro" id="IPR006144">
    <property type="entry name" value="Secretion_HlyD_CS"/>
</dbReference>
<dbReference type="Pfam" id="PF25917">
    <property type="entry name" value="BSH_RND"/>
    <property type="match status" value="1"/>
</dbReference>
<comment type="caution">
    <text evidence="13">The sequence shown here is derived from an EMBL/GenBank/DDBJ whole genome shotgun (WGS) entry which is preliminary data.</text>
</comment>
<protein>
    <recommendedName>
        <fullName evidence="9">Membrane fusion protein (MFP) family protein</fullName>
    </recommendedName>
</protein>
<evidence type="ECO:0000256" key="10">
    <source>
        <dbReference type="SAM" id="Coils"/>
    </source>
</evidence>
<evidence type="ECO:0000256" key="9">
    <source>
        <dbReference type="RuleBase" id="RU365093"/>
    </source>
</evidence>
<feature type="coiled-coil region" evidence="10">
    <location>
        <begin position="193"/>
        <end position="235"/>
    </location>
</feature>
<feature type="transmembrane region" description="Helical" evidence="9">
    <location>
        <begin position="28"/>
        <end position="49"/>
    </location>
</feature>
<name>A0A4R6MYR8_9BURK</name>
<evidence type="ECO:0000256" key="4">
    <source>
        <dbReference type="ARBA" id="ARBA00022475"/>
    </source>
</evidence>
<evidence type="ECO:0000256" key="3">
    <source>
        <dbReference type="ARBA" id="ARBA00022448"/>
    </source>
</evidence>
<keyword evidence="6 9" id="KW-0812">Transmembrane</keyword>
<sequence length="400" mass="44119">MSVSRDDGLFLSAVARAQVDEPLPRVTWVLYLLLAALVVAVVWAALARVDQVTRSDGRIVPEAREQVIASMEIGTLRELLVREGQQVEQGQDLARLDPTRVESAQNEGVIKRLALMATVARLSAEASGRPLQFPDALRAQPGMMRAETEAFEARRLVQDEAVAALNRSAGLVGRELRIAQDMSAKGLMSNVEVMRLNRQINELEQQRNERVARFRQEAASELVRVQGELALLEEQMVVRQDALTRTVLKSPVKGLVKNIRANTVGGVITPGAAIMEIVPLSERVLVEARARSSDVGFLRLGQRAVVKLAGYDYNLYGGLEGKVEYISPDALTEVDGKPAAEGRYYRVLVRAESNTLRYKGEALPVIPGMTAAVEIRTGERSVLSYVFRPLLKAQEAMRER</sequence>
<dbReference type="Gene3D" id="2.40.50.100">
    <property type="match status" value="1"/>
</dbReference>
<evidence type="ECO:0000259" key="11">
    <source>
        <dbReference type="Pfam" id="PF25917"/>
    </source>
</evidence>
<keyword evidence="5 9" id="KW-0997">Cell inner membrane</keyword>
<evidence type="ECO:0000256" key="5">
    <source>
        <dbReference type="ARBA" id="ARBA00022519"/>
    </source>
</evidence>
<evidence type="ECO:0000313" key="14">
    <source>
        <dbReference type="Proteomes" id="UP000295357"/>
    </source>
</evidence>
<dbReference type="RefSeq" id="WP_133604896.1">
    <property type="nucleotide sequence ID" value="NZ_JAUFPJ010000009.1"/>
</dbReference>
<dbReference type="InterPro" id="IPR058625">
    <property type="entry name" value="MdtA-like_BSH"/>
</dbReference>
<dbReference type="Pfam" id="PF26002">
    <property type="entry name" value="Beta-barrel_AprE"/>
    <property type="match status" value="1"/>
</dbReference>
<comment type="similarity">
    <text evidence="2 9">Belongs to the membrane fusion protein (MFP) (TC 8.A.1) family.</text>
</comment>
<dbReference type="AlphaFoldDB" id="A0A4R6MYR8"/>
<dbReference type="PANTHER" id="PTHR30386">
    <property type="entry name" value="MEMBRANE FUSION SUBUNIT OF EMRAB-TOLC MULTIDRUG EFFLUX PUMP"/>
    <property type="match status" value="1"/>
</dbReference>
<accession>A0A4R6MYR8</accession>
<dbReference type="GO" id="GO:0005886">
    <property type="term" value="C:plasma membrane"/>
    <property type="evidence" value="ECO:0007669"/>
    <property type="project" value="UniProtKB-SubCell"/>
</dbReference>
<dbReference type="NCBIfam" id="TIGR01843">
    <property type="entry name" value="type_I_hlyD"/>
    <property type="match status" value="1"/>
</dbReference>
<dbReference type="PRINTS" id="PR01490">
    <property type="entry name" value="RTXTOXIND"/>
</dbReference>
<reference evidence="13 14" key="1">
    <citation type="submission" date="2019-03" db="EMBL/GenBank/DDBJ databases">
        <title>Genomic Encyclopedia of Type Strains, Phase IV (KMG-IV): sequencing the most valuable type-strain genomes for metagenomic binning, comparative biology and taxonomic classification.</title>
        <authorList>
            <person name="Goeker M."/>
        </authorList>
    </citation>
    <scope>NUCLEOTIDE SEQUENCE [LARGE SCALE GENOMIC DNA]</scope>
    <source>
        <strain evidence="13 14">DSM 25082</strain>
    </source>
</reference>
<dbReference type="PANTHER" id="PTHR30386:SF26">
    <property type="entry name" value="TRANSPORT PROTEIN COMB"/>
    <property type="match status" value="1"/>
</dbReference>
<keyword evidence="14" id="KW-1185">Reference proteome</keyword>
<dbReference type="Proteomes" id="UP000295357">
    <property type="component" value="Unassembled WGS sequence"/>
</dbReference>
<evidence type="ECO:0000259" key="12">
    <source>
        <dbReference type="Pfam" id="PF26002"/>
    </source>
</evidence>
<dbReference type="OrthoDB" id="9775513at2"/>
<organism evidence="13 14">
    <name type="scientific">Roseateles asaccharophilus</name>
    <dbReference type="NCBI Taxonomy" id="582607"/>
    <lineage>
        <taxon>Bacteria</taxon>
        <taxon>Pseudomonadati</taxon>
        <taxon>Pseudomonadota</taxon>
        <taxon>Betaproteobacteria</taxon>
        <taxon>Burkholderiales</taxon>
        <taxon>Sphaerotilaceae</taxon>
        <taxon>Roseateles</taxon>
    </lineage>
</organism>
<feature type="domain" description="AprE-like beta-barrel" evidence="12">
    <location>
        <begin position="285"/>
        <end position="378"/>
    </location>
</feature>
<dbReference type="InterPro" id="IPR058982">
    <property type="entry name" value="Beta-barrel_AprE"/>
</dbReference>
<keyword evidence="7 9" id="KW-1133">Transmembrane helix</keyword>
<dbReference type="InterPro" id="IPR050739">
    <property type="entry name" value="MFP"/>
</dbReference>
<dbReference type="GO" id="GO:0009306">
    <property type="term" value="P:protein secretion"/>
    <property type="evidence" value="ECO:0007669"/>
    <property type="project" value="InterPro"/>
</dbReference>
<evidence type="ECO:0000256" key="2">
    <source>
        <dbReference type="ARBA" id="ARBA00009477"/>
    </source>
</evidence>
<proteinExistence type="inferred from homology"/>
<dbReference type="InterPro" id="IPR010129">
    <property type="entry name" value="T1SS_HlyD"/>
</dbReference>
<keyword evidence="8 9" id="KW-0472">Membrane</keyword>
<dbReference type="PROSITE" id="PS00543">
    <property type="entry name" value="HLYD_FAMILY"/>
    <property type="match status" value="1"/>
</dbReference>
<evidence type="ECO:0000313" key="13">
    <source>
        <dbReference type="EMBL" id="TDP06704.1"/>
    </source>
</evidence>
<evidence type="ECO:0000256" key="7">
    <source>
        <dbReference type="ARBA" id="ARBA00022989"/>
    </source>
</evidence>
<keyword evidence="4 9" id="KW-1003">Cell membrane</keyword>
<dbReference type="Gene3D" id="2.40.30.170">
    <property type="match status" value="1"/>
</dbReference>
<evidence type="ECO:0000256" key="1">
    <source>
        <dbReference type="ARBA" id="ARBA00004377"/>
    </source>
</evidence>
<evidence type="ECO:0000256" key="6">
    <source>
        <dbReference type="ARBA" id="ARBA00022692"/>
    </source>
</evidence>
<dbReference type="EMBL" id="SNXE01000008">
    <property type="protein sequence ID" value="TDP06704.1"/>
    <property type="molecule type" value="Genomic_DNA"/>
</dbReference>
<gene>
    <name evidence="13" type="ORF">DFR39_108176</name>
</gene>
<feature type="domain" description="Multidrug resistance protein MdtA-like barrel-sandwich hybrid" evidence="11">
    <location>
        <begin position="74"/>
        <end position="274"/>
    </location>
</feature>